<keyword evidence="6 10" id="KW-0274">FAD</keyword>
<dbReference type="EMBL" id="JWJG01000028">
    <property type="protein sequence ID" value="KIF83104.1"/>
    <property type="molecule type" value="Genomic_DNA"/>
</dbReference>
<comment type="caution">
    <text evidence="13">The sequence shown here is derived from an EMBL/GenBank/DDBJ whole genome shotgun (WGS) entry which is preliminary data.</text>
</comment>
<dbReference type="SUPFAM" id="SSF143631">
    <property type="entry name" value="ApbE-like"/>
    <property type="match status" value="1"/>
</dbReference>
<dbReference type="GO" id="GO:0016740">
    <property type="term" value="F:transferase activity"/>
    <property type="evidence" value="ECO:0007669"/>
    <property type="project" value="UniProtKB-UniRule"/>
</dbReference>
<gene>
    <name evidence="13" type="ORF">TSA66_23335</name>
</gene>
<feature type="binding site" evidence="11">
    <location>
        <position position="287"/>
    </location>
    <ligand>
        <name>Mg(2+)</name>
        <dbReference type="ChEBI" id="CHEBI:18420"/>
    </ligand>
</feature>
<dbReference type="PIRSF" id="PIRSF006268">
    <property type="entry name" value="ApbE"/>
    <property type="match status" value="1"/>
</dbReference>
<comment type="catalytic activity">
    <reaction evidence="9 10">
        <text>L-threonyl-[protein] + FAD = FMN-L-threonyl-[protein] + AMP + H(+)</text>
        <dbReference type="Rhea" id="RHEA:36847"/>
        <dbReference type="Rhea" id="RHEA-COMP:11060"/>
        <dbReference type="Rhea" id="RHEA-COMP:11061"/>
        <dbReference type="ChEBI" id="CHEBI:15378"/>
        <dbReference type="ChEBI" id="CHEBI:30013"/>
        <dbReference type="ChEBI" id="CHEBI:57692"/>
        <dbReference type="ChEBI" id="CHEBI:74257"/>
        <dbReference type="ChEBI" id="CHEBI:456215"/>
        <dbReference type="EC" id="2.7.1.180"/>
    </reaction>
</comment>
<feature type="binding site" evidence="11">
    <location>
        <position position="177"/>
    </location>
    <ligand>
        <name>Mg(2+)</name>
        <dbReference type="ChEBI" id="CHEBI:18420"/>
    </ligand>
</feature>
<organism evidence="13 14">
    <name type="scientific">Noviherbaspirillum autotrophicum</name>
    <dbReference type="NCBI Taxonomy" id="709839"/>
    <lineage>
        <taxon>Bacteria</taxon>
        <taxon>Pseudomonadati</taxon>
        <taxon>Pseudomonadota</taxon>
        <taxon>Betaproteobacteria</taxon>
        <taxon>Burkholderiales</taxon>
        <taxon>Oxalobacteraceae</taxon>
        <taxon>Noviherbaspirillum</taxon>
    </lineage>
</organism>
<evidence type="ECO:0000256" key="9">
    <source>
        <dbReference type="ARBA" id="ARBA00048540"/>
    </source>
</evidence>
<evidence type="ECO:0000256" key="6">
    <source>
        <dbReference type="ARBA" id="ARBA00022827"/>
    </source>
</evidence>
<sequence length="333" mass="35689">MQRRKFLSAGFGALAAGAGAFCFGQASAPGAFEPGPELAPGRRLFRGADLAFGTTVTIQLVHDSERDARLAIEDAFRAAHNIDRLLSIYRPGSQVYELNRTGRLLRPDPHLLNVLAESRRLSQLSGGAFDVTVQPLWLAAAAGLDRRSALALVGGRLQFDRHQVRLPRAGMAITLNGIAQGYATDLALDALRARGIRDALVDIGEFSGIGRRSPQQPWHVGIQDPRHKDRLLGVMPLEARSLATSGDYETTFSADFSRHHIVDPASGESPPELASVTVAAPSAMLADGLSTALMVLGTEPGMRLLREMPGVDALFVDKAGARKQSAGFHWTAT</sequence>
<dbReference type="InterPro" id="IPR003374">
    <property type="entry name" value="ApbE-like_sf"/>
</dbReference>
<evidence type="ECO:0000256" key="5">
    <source>
        <dbReference type="ARBA" id="ARBA00022723"/>
    </source>
</evidence>
<evidence type="ECO:0000256" key="10">
    <source>
        <dbReference type="PIRNR" id="PIRNR006268"/>
    </source>
</evidence>
<dbReference type="EC" id="2.7.1.180" evidence="1 10"/>
<dbReference type="Pfam" id="PF02424">
    <property type="entry name" value="ApbE"/>
    <property type="match status" value="1"/>
</dbReference>
<feature type="binding site" evidence="11">
    <location>
        <position position="291"/>
    </location>
    <ligand>
        <name>Mg(2+)</name>
        <dbReference type="ChEBI" id="CHEBI:18420"/>
    </ligand>
</feature>
<keyword evidence="5 10" id="KW-0479">Metal-binding</keyword>
<keyword evidence="3 10" id="KW-0285">Flavoprotein</keyword>
<reference evidence="13 14" key="1">
    <citation type="submission" date="2014-12" db="EMBL/GenBank/DDBJ databases">
        <title>Denitrispirillum autotrophicum gen. nov., sp. nov., Denitrifying, Facultatively Autotrophic Bacteria Isolated from Rice Paddy Soil.</title>
        <authorList>
            <person name="Ishii S."/>
            <person name="Ashida N."/>
            <person name="Ohno H."/>
            <person name="Otsuka S."/>
            <person name="Yokota A."/>
            <person name="Senoo K."/>
        </authorList>
    </citation>
    <scope>NUCLEOTIDE SEQUENCE [LARGE SCALE GENOMIC DNA]</scope>
    <source>
        <strain evidence="13 14">TSA66</strain>
    </source>
</reference>
<dbReference type="STRING" id="709839.TSA66_23335"/>
<evidence type="ECO:0000256" key="11">
    <source>
        <dbReference type="PIRSR" id="PIRSR006268-2"/>
    </source>
</evidence>
<accession>A0A0C2BSR5</accession>
<keyword evidence="7 10" id="KW-0460">Magnesium</keyword>
<protein>
    <recommendedName>
        <fullName evidence="2 10">FAD:protein FMN transferase</fullName>
        <ecNumber evidence="1 10">2.7.1.180</ecNumber>
    </recommendedName>
    <alternativeName>
        <fullName evidence="8 10">Flavin transferase</fullName>
    </alternativeName>
</protein>
<comment type="cofactor">
    <cofactor evidence="11">
        <name>Mg(2+)</name>
        <dbReference type="ChEBI" id="CHEBI:18420"/>
    </cofactor>
    <cofactor evidence="11">
        <name>Mn(2+)</name>
        <dbReference type="ChEBI" id="CHEBI:29035"/>
    </cofactor>
    <text evidence="11">Magnesium. Can also use manganese.</text>
</comment>
<evidence type="ECO:0000256" key="2">
    <source>
        <dbReference type="ARBA" id="ARBA00016337"/>
    </source>
</evidence>
<dbReference type="PANTHER" id="PTHR30040">
    <property type="entry name" value="THIAMINE BIOSYNTHESIS LIPOPROTEIN APBE"/>
    <property type="match status" value="1"/>
</dbReference>
<dbReference type="InterPro" id="IPR024932">
    <property type="entry name" value="ApbE"/>
</dbReference>
<evidence type="ECO:0000256" key="4">
    <source>
        <dbReference type="ARBA" id="ARBA00022679"/>
    </source>
</evidence>
<feature type="chain" id="PRO_5039931060" description="FAD:protein FMN transferase" evidence="12">
    <location>
        <begin position="29"/>
        <end position="333"/>
    </location>
</feature>
<keyword evidence="4 10" id="KW-0808">Transferase</keyword>
<dbReference type="GO" id="GO:0046872">
    <property type="term" value="F:metal ion binding"/>
    <property type="evidence" value="ECO:0007669"/>
    <property type="project" value="UniProtKB-UniRule"/>
</dbReference>
<evidence type="ECO:0000313" key="13">
    <source>
        <dbReference type="EMBL" id="KIF83104.1"/>
    </source>
</evidence>
<feature type="signal peptide" evidence="12">
    <location>
        <begin position="1"/>
        <end position="28"/>
    </location>
</feature>
<evidence type="ECO:0000256" key="1">
    <source>
        <dbReference type="ARBA" id="ARBA00011955"/>
    </source>
</evidence>
<dbReference type="AlphaFoldDB" id="A0A0C2BSR5"/>
<evidence type="ECO:0000256" key="12">
    <source>
        <dbReference type="SAM" id="SignalP"/>
    </source>
</evidence>
<dbReference type="RefSeq" id="WP_040041733.1">
    <property type="nucleotide sequence ID" value="NZ_JWJG01000028.1"/>
</dbReference>
<name>A0A0C2BSR5_9BURK</name>
<proteinExistence type="inferred from homology"/>
<evidence type="ECO:0000256" key="7">
    <source>
        <dbReference type="ARBA" id="ARBA00022842"/>
    </source>
</evidence>
<dbReference type="PANTHER" id="PTHR30040:SF2">
    <property type="entry name" value="FAD:PROTEIN FMN TRANSFERASE"/>
    <property type="match status" value="1"/>
</dbReference>
<evidence type="ECO:0000313" key="14">
    <source>
        <dbReference type="Proteomes" id="UP000031572"/>
    </source>
</evidence>
<keyword evidence="12" id="KW-0732">Signal</keyword>
<dbReference type="Proteomes" id="UP000031572">
    <property type="component" value="Unassembled WGS sequence"/>
</dbReference>
<dbReference type="OrthoDB" id="9778595at2"/>
<evidence type="ECO:0000256" key="3">
    <source>
        <dbReference type="ARBA" id="ARBA00022630"/>
    </source>
</evidence>
<dbReference type="Gene3D" id="3.10.520.10">
    <property type="entry name" value="ApbE-like domains"/>
    <property type="match status" value="1"/>
</dbReference>
<keyword evidence="14" id="KW-1185">Reference proteome</keyword>
<comment type="similarity">
    <text evidence="10">Belongs to the ApbE family.</text>
</comment>
<evidence type="ECO:0000256" key="8">
    <source>
        <dbReference type="ARBA" id="ARBA00031306"/>
    </source>
</evidence>